<evidence type="ECO:0000256" key="1">
    <source>
        <dbReference type="ARBA" id="ARBA00022441"/>
    </source>
</evidence>
<feature type="compositionally biased region" description="Low complexity" evidence="3">
    <location>
        <begin position="772"/>
        <end position="788"/>
    </location>
</feature>
<dbReference type="SMART" id="SM00875">
    <property type="entry name" value="BACK"/>
    <property type="match status" value="1"/>
</dbReference>
<protein>
    <recommendedName>
        <fullName evidence="4">BTB domain-containing protein</fullName>
    </recommendedName>
</protein>
<feature type="domain" description="BTB" evidence="4">
    <location>
        <begin position="36"/>
        <end position="103"/>
    </location>
</feature>
<evidence type="ECO:0000313" key="5">
    <source>
        <dbReference type="Proteomes" id="UP000050795"/>
    </source>
</evidence>
<dbReference type="Gene3D" id="3.30.710.10">
    <property type="entry name" value="Potassium Channel Kv1.1, Chain A"/>
    <property type="match status" value="1"/>
</dbReference>
<dbReference type="Gene3D" id="2.120.10.80">
    <property type="entry name" value="Kelch-type beta propeller"/>
    <property type="match status" value="2"/>
</dbReference>
<accession>A0AA85KJ24</accession>
<dbReference type="InterPro" id="IPR000210">
    <property type="entry name" value="BTB/POZ_dom"/>
</dbReference>
<evidence type="ECO:0000259" key="4">
    <source>
        <dbReference type="PROSITE" id="PS50097"/>
    </source>
</evidence>
<reference evidence="6" key="2">
    <citation type="submission" date="2023-11" db="UniProtKB">
        <authorList>
            <consortium name="WormBaseParasite"/>
        </authorList>
    </citation>
    <scope>IDENTIFICATION</scope>
</reference>
<evidence type="ECO:0000256" key="2">
    <source>
        <dbReference type="ARBA" id="ARBA00022737"/>
    </source>
</evidence>
<dbReference type="SUPFAM" id="SSF54695">
    <property type="entry name" value="POZ domain"/>
    <property type="match status" value="1"/>
</dbReference>
<dbReference type="SUPFAM" id="SSF117281">
    <property type="entry name" value="Kelch motif"/>
    <property type="match status" value="2"/>
</dbReference>
<evidence type="ECO:0000313" key="6">
    <source>
        <dbReference type="WBParaSite" id="TREG1_91570.1"/>
    </source>
</evidence>
<keyword evidence="5" id="KW-1185">Reference proteome</keyword>
<dbReference type="InterPro" id="IPR011333">
    <property type="entry name" value="SKP1/BTB/POZ_sf"/>
</dbReference>
<dbReference type="InterPro" id="IPR011705">
    <property type="entry name" value="BACK"/>
</dbReference>
<organism evidence="5 6">
    <name type="scientific">Trichobilharzia regenti</name>
    <name type="common">Nasal bird schistosome</name>
    <dbReference type="NCBI Taxonomy" id="157069"/>
    <lineage>
        <taxon>Eukaryota</taxon>
        <taxon>Metazoa</taxon>
        <taxon>Spiralia</taxon>
        <taxon>Lophotrochozoa</taxon>
        <taxon>Platyhelminthes</taxon>
        <taxon>Trematoda</taxon>
        <taxon>Digenea</taxon>
        <taxon>Strigeidida</taxon>
        <taxon>Schistosomatoidea</taxon>
        <taxon>Schistosomatidae</taxon>
        <taxon>Trichobilharzia</taxon>
    </lineage>
</organism>
<proteinExistence type="predicted"/>
<keyword evidence="2" id="KW-0677">Repeat</keyword>
<dbReference type="PANTHER" id="PTHR24412:SF497">
    <property type="entry name" value="KELCH-LIKE PROTEIN 18"/>
    <property type="match status" value="1"/>
</dbReference>
<dbReference type="InterPro" id="IPR006652">
    <property type="entry name" value="Kelch_1"/>
</dbReference>
<dbReference type="AlphaFoldDB" id="A0AA85KJ24"/>
<dbReference type="SMART" id="SM00225">
    <property type="entry name" value="BTB"/>
    <property type="match status" value="1"/>
</dbReference>
<sequence>MVLDARLPNTLNFQDREIYKTGFSGLDCMRRDGKLCDITLIADGDRFTAHKVVLAATIPFFNGMFLSNMSESVKSEVSIHGIDACALEAFISYAYTGVVQITPRNVQSILIGANFLQLNSVRNICCRYISERLTVDIVLPMRSLAQSFLCTDLVSSCEAYIYKNFEAVARTSSFFNLDGSELLELLDSDELRVSSEERLFHIVMSWVEYDMMKPKFSVDTNSVTSESVNLIEFSDSRNANLNSKRPFSANGNDFRTSYSSGSSPSLHHSLDLNTSQVFSNKPKIPRTEFLPCLLRRIRLPLIPVSFIFSVISRHELIRQDIRCRDILDEVRDMLLMPGQTPKNFICRPRRCQDVFGVIYAVGGLTADLECHGVVETYHPSFGRWELSESMISKRSRIGVVALNGLLYAIGGFDGSSRLNTTEVYDPKTKKWKTLAPMICRRSAAGAAALDGHLYVCGGYNGQTSLRTCEMYNPEKDMWQLISNMNEPRSAGGLVALDGRLYAIGGHNGLAVFSTVECYNKNLSVPVKRTPSSRCGTTTTAVAHTPPTIQQNHNTSWYFVASMLHRRCRHGAAVFRDRIIVAGGYDGSSFLQSVEMFDPTTGPDHNGFYGQWTEISYLSVPRSRVGLAVTAGCLYAIGGYDGTKQLRTVECFKPPTHQNDYELPSEYSLSKHDTLSDMLYKPGTSTTTGFDNYNSECTRIRSGTNNHITPEIAKFLSSAADNLSYSNNSDIESVSSFNSADSSSTLGDGRYQANIISEKSKYKTNKPKLSIPSTSAVTTATAGGTTTSSSNPFADWQWSFAPSLIAHEGWVGICVLPLDQSSSINN</sequence>
<name>A0AA85KJ24_TRIRE</name>
<dbReference type="SMART" id="SM00612">
    <property type="entry name" value="Kelch"/>
    <property type="match status" value="6"/>
</dbReference>
<dbReference type="Pfam" id="PF07707">
    <property type="entry name" value="BACK"/>
    <property type="match status" value="1"/>
</dbReference>
<keyword evidence="1" id="KW-0880">Kelch repeat</keyword>
<evidence type="ECO:0000256" key="3">
    <source>
        <dbReference type="SAM" id="MobiDB-lite"/>
    </source>
</evidence>
<dbReference type="Pfam" id="PF01344">
    <property type="entry name" value="Kelch_1"/>
    <property type="match status" value="5"/>
</dbReference>
<reference evidence="5" key="1">
    <citation type="submission" date="2022-06" db="EMBL/GenBank/DDBJ databases">
        <authorList>
            <person name="Berger JAMES D."/>
            <person name="Berger JAMES D."/>
        </authorList>
    </citation>
    <scope>NUCLEOTIDE SEQUENCE [LARGE SCALE GENOMIC DNA]</scope>
</reference>
<dbReference type="Pfam" id="PF00651">
    <property type="entry name" value="BTB"/>
    <property type="match status" value="1"/>
</dbReference>
<dbReference type="InterPro" id="IPR015915">
    <property type="entry name" value="Kelch-typ_b-propeller"/>
</dbReference>
<feature type="region of interest" description="Disordered" evidence="3">
    <location>
        <begin position="764"/>
        <end position="788"/>
    </location>
</feature>
<dbReference type="WBParaSite" id="TREG1_91570.1">
    <property type="protein sequence ID" value="TREG1_91570.1"/>
    <property type="gene ID" value="TREG1_91570"/>
</dbReference>
<dbReference type="PROSITE" id="PS50097">
    <property type="entry name" value="BTB"/>
    <property type="match status" value="1"/>
</dbReference>
<dbReference type="Proteomes" id="UP000050795">
    <property type="component" value="Unassembled WGS sequence"/>
</dbReference>
<dbReference type="PANTHER" id="PTHR24412">
    <property type="entry name" value="KELCH PROTEIN"/>
    <property type="match status" value="1"/>
</dbReference>
<dbReference type="Gene3D" id="1.25.40.420">
    <property type="match status" value="1"/>
</dbReference>